<keyword evidence="9" id="KW-0326">Glycosidase</keyword>
<dbReference type="Proteomes" id="UP000827549">
    <property type="component" value="Chromosome 3"/>
</dbReference>
<dbReference type="GO" id="GO:0008534">
    <property type="term" value="F:oxidized purine nucleobase lesion DNA N-glycosylase activity"/>
    <property type="evidence" value="ECO:0007669"/>
    <property type="project" value="UniProtKB-EC"/>
</dbReference>
<dbReference type="GO" id="GO:0005634">
    <property type="term" value="C:nucleus"/>
    <property type="evidence" value="ECO:0007669"/>
    <property type="project" value="TreeGrafter"/>
</dbReference>
<feature type="compositionally biased region" description="Basic and acidic residues" evidence="10">
    <location>
        <begin position="324"/>
        <end position="346"/>
    </location>
</feature>
<evidence type="ECO:0000256" key="6">
    <source>
        <dbReference type="ARBA" id="ARBA00023204"/>
    </source>
</evidence>
<evidence type="ECO:0000313" key="13">
    <source>
        <dbReference type="Proteomes" id="UP000827549"/>
    </source>
</evidence>
<keyword evidence="6" id="KW-0234">DNA repair</keyword>
<evidence type="ECO:0000256" key="8">
    <source>
        <dbReference type="ARBA" id="ARBA00023268"/>
    </source>
</evidence>
<dbReference type="GeneID" id="87807498"/>
<evidence type="ECO:0000256" key="3">
    <source>
        <dbReference type="ARBA" id="ARBA00022763"/>
    </source>
</evidence>
<keyword evidence="3" id="KW-0227">DNA damage</keyword>
<dbReference type="SMART" id="SM00898">
    <property type="entry name" value="Fapy_DNA_glyco"/>
    <property type="match status" value="1"/>
</dbReference>
<dbReference type="Gene3D" id="1.10.8.50">
    <property type="match status" value="1"/>
</dbReference>
<reference evidence="12" key="1">
    <citation type="submission" date="2023-10" db="EMBL/GenBank/DDBJ databases">
        <authorList>
            <person name="Noh H."/>
        </authorList>
    </citation>
    <scope>NUCLEOTIDE SEQUENCE</scope>
    <source>
        <strain evidence="12">DUCC4014</strain>
    </source>
</reference>
<dbReference type="EMBL" id="CP086716">
    <property type="protein sequence ID" value="WOO80739.1"/>
    <property type="molecule type" value="Genomic_DNA"/>
</dbReference>
<evidence type="ECO:0000259" key="11">
    <source>
        <dbReference type="PROSITE" id="PS51068"/>
    </source>
</evidence>
<protein>
    <submittedName>
        <fullName evidence="12">Formamidopyrimidine-DNA glycosylase</fullName>
    </submittedName>
</protein>
<dbReference type="AlphaFoldDB" id="A0AAF0YB03"/>
<evidence type="ECO:0000256" key="9">
    <source>
        <dbReference type="ARBA" id="ARBA00023295"/>
    </source>
</evidence>
<proteinExistence type="inferred from homology"/>
<keyword evidence="7" id="KW-0456">Lyase</keyword>
<comment type="similarity">
    <text evidence="2">Belongs to the FPG family.</text>
</comment>
<evidence type="ECO:0000256" key="7">
    <source>
        <dbReference type="ARBA" id="ARBA00023239"/>
    </source>
</evidence>
<gene>
    <name evidence="12" type="primary">FPG1</name>
    <name evidence="12" type="ORF">LOC62_03G004260</name>
</gene>
<dbReference type="GO" id="GO:0006284">
    <property type="term" value="P:base-excision repair"/>
    <property type="evidence" value="ECO:0007669"/>
    <property type="project" value="InterPro"/>
</dbReference>
<dbReference type="GO" id="GO:0008270">
    <property type="term" value="F:zinc ion binding"/>
    <property type="evidence" value="ECO:0007669"/>
    <property type="project" value="InterPro"/>
</dbReference>
<dbReference type="SUPFAM" id="SSF46946">
    <property type="entry name" value="S13-like H2TH domain"/>
    <property type="match status" value="1"/>
</dbReference>
<dbReference type="PANTHER" id="PTHR22993:SF9">
    <property type="entry name" value="FORMAMIDOPYRIMIDINE-DNA GLYCOSYLASE"/>
    <property type="match status" value="1"/>
</dbReference>
<evidence type="ECO:0000256" key="1">
    <source>
        <dbReference type="ARBA" id="ARBA00001668"/>
    </source>
</evidence>
<dbReference type="Pfam" id="PF01149">
    <property type="entry name" value="Fapy_DNA_glyco"/>
    <property type="match status" value="1"/>
</dbReference>
<evidence type="ECO:0000256" key="5">
    <source>
        <dbReference type="ARBA" id="ARBA00023125"/>
    </source>
</evidence>
<keyword evidence="5" id="KW-0238">DNA-binding</keyword>
<evidence type="ECO:0000313" key="12">
    <source>
        <dbReference type="EMBL" id="WOO80739.1"/>
    </source>
</evidence>
<dbReference type="RefSeq" id="XP_062626771.1">
    <property type="nucleotide sequence ID" value="XM_062770787.1"/>
</dbReference>
<dbReference type="GO" id="GO:0003906">
    <property type="term" value="F:DNA-(apurinic or apyrimidinic site) endonuclease activity"/>
    <property type="evidence" value="ECO:0007669"/>
    <property type="project" value="InterPro"/>
</dbReference>
<dbReference type="GO" id="GO:0016829">
    <property type="term" value="F:lyase activity"/>
    <property type="evidence" value="ECO:0007669"/>
    <property type="project" value="UniProtKB-KW"/>
</dbReference>
<dbReference type="Pfam" id="PF06831">
    <property type="entry name" value="H2TH"/>
    <property type="match status" value="1"/>
</dbReference>
<name>A0AAF0YB03_9TREE</name>
<dbReference type="PANTHER" id="PTHR22993">
    <property type="entry name" value="FORMAMIDOPYRIMIDINE-DNA GLYCOSYLASE"/>
    <property type="match status" value="1"/>
</dbReference>
<organism evidence="12 13">
    <name type="scientific">Vanrija pseudolonga</name>
    <dbReference type="NCBI Taxonomy" id="143232"/>
    <lineage>
        <taxon>Eukaryota</taxon>
        <taxon>Fungi</taxon>
        <taxon>Dikarya</taxon>
        <taxon>Basidiomycota</taxon>
        <taxon>Agaricomycotina</taxon>
        <taxon>Tremellomycetes</taxon>
        <taxon>Trichosporonales</taxon>
        <taxon>Trichosporonaceae</taxon>
        <taxon>Vanrija</taxon>
    </lineage>
</organism>
<dbReference type="SMART" id="SM01232">
    <property type="entry name" value="H2TH"/>
    <property type="match status" value="1"/>
</dbReference>
<keyword evidence="4" id="KW-0378">Hydrolase</keyword>
<feature type="domain" description="Formamidopyrimidine-DNA glycosylase catalytic" evidence="11">
    <location>
        <begin position="2"/>
        <end position="95"/>
    </location>
</feature>
<evidence type="ECO:0000256" key="10">
    <source>
        <dbReference type="SAM" id="MobiDB-lite"/>
    </source>
</evidence>
<dbReference type="SUPFAM" id="SSF81624">
    <property type="entry name" value="N-terminal domain of MutM-like DNA repair proteins"/>
    <property type="match status" value="1"/>
</dbReference>
<evidence type="ECO:0000256" key="2">
    <source>
        <dbReference type="ARBA" id="ARBA00009409"/>
    </source>
</evidence>
<dbReference type="InterPro" id="IPR015886">
    <property type="entry name" value="H2TH_FPG"/>
</dbReference>
<keyword evidence="13" id="KW-1185">Reference proteome</keyword>
<feature type="compositionally biased region" description="Acidic residues" evidence="10">
    <location>
        <begin position="304"/>
        <end position="314"/>
    </location>
</feature>
<dbReference type="InterPro" id="IPR012319">
    <property type="entry name" value="FPG_cat"/>
</dbReference>
<dbReference type="Gene3D" id="3.20.190.10">
    <property type="entry name" value="MutM-like, N-terminal"/>
    <property type="match status" value="2"/>
</dbReference>
<evidence type="ECO:0000256" key="4">
    <source>
        <dbReference type="ARBA" id="ARBA00022801"/>
    </source>
</evidence>
<dbReference type="InterPro" id="IPR035937">
    <property type="entry name" value="FPG_N"/>
</dbReference>
<dbReference type="PROSITE" id="PS51068">
    <property type="entry name" value="FPG_CAT"/>
    <property type="match status" value="1"/>
</dbReference>
<comment type="catalytic activity">
    <reaction evidence="1">
        <text>Hydrolysis of DNA containing ring-opened 7-methylguanine residues, releasing 2,6-diamino-4-hydroxy-5-(N-methyl)formamidopyrimidine.</text>
        <dbReference type="EC" id="3.2.2.23"/>
    </reaction>
</comment>
<dbReference type="InterPro" id="IPR010979">
    <property type="entry name" value="Ribosomal_uS13-like_H2TH"/>
</dbReference>
<accession>A0AAF0YB03</accession>
<sequence>MPELPEVERARRLIAETCMGYTISEIDAVDDKIVYCGEGEHVAFLKGQEPTWYRKKDYETSDVWPPKSHASVMKLSPPAGSEPQELAFIDVRRLGRLRLVPDPVLSHPPLSELGFDPVLDHPPLDEFRELISKKKGTIKGLIMDQAFSAGVGNWVADEVLYQARIHPMCPVNLLTDHDVSELHRLLREIPVKAIEVNADSEQFPEDWLFRWRWDKGKKPKAKKAKGESQDAEEEDVKPKGIEFLALPDGSKATISFVTVGGRTSAVVNELQKLPSSGGSAKANGSNATPKKPKAAAKKRPVDSDLSDLSDTEVDEPAKPAPRASRGERAARRGAPEAKDVKVKVETPAKPTSKRSRR</sequence>
<dbReference type="GO" id="GO:0003684">
    <property type="term" value="F:damaged DNA binding"/>
    <property type="evidence" value="ECO:0007669"/>
    <property type="project" value="InterPro"/>
</dbReference>
<feature type="region of interest" description="Disordered" evidence="10">
    <location>
        <begin position="273"/>
        <end position="357"/>
    </location>
</feature>
<feature type="compositionally biased region" description="Low complexity" evidence="10">
    <location>
        <begin position="275"/>
        <end position="289"/>
    </location>
</feature>
<keyword evidence="8" id="KW-0511">Multifunctional enzyme</keyword>